<feature type="binding site" evidence="15">
    <location>
        <position position="358"/>
    </location>
    <ligand>
        <name>ATP</name>
        <dbReference type="ChEBI" id="CHEBI:30616"/>
    </ligand>
</feature>
<evidence type="ECO:0000256" key="13">
    <source>
        <dbReference type="ARBA" id="ARBA00047899"/>
    </source>
</evidence>
<dbReference type="PROSITE" id="PS00107">
    <property type="entry name" value="PROTEIN_KINASE_ATP"/>
    <property type="match status" value="1"/>
</dbReference>
<keyword evidence="10 16" id="KW-1133">Transmembrane helix</keyword>
<dbReference type="Proteomes" id="UP001054252">
    <property type="component" value="Unassembled WGS sequence"/>
</dbReference>
<dbReference type="InterPro" id="IPR017441">
    <property type="entry name" value="Protein_kinase_ATP_BS"/>
</dbReference>
<dbReference type="GO" id="GO:0005524">
    <property type="term" value="F:ATP binding"/>
    <property type="evidence" value="ECO:0007669"/>
    <property type="project" value="UniProtKB-UniRule"/>
</dbReference>
<evidence type="ECO:0000256" key="3">
    <source>
        <dbReference type="ARBA" id="ARBA00022527"/>
    </source>
</evidence>
<evidence type="ECO:0000313" key="19">
    <source>
        <dbReference type="EMBL" id="GKV39454.1"/>
    </source>
</evidence>
<evidence type="ECO:0000256" key="9">
    <source>
        <dbReference type="ARBA" id="ARBA00022840"/>
    </source>
</evidence>
<dbReference type="Pfam" id="PF13947">
    <property type="entry name" value="GUB_WAK_bind"/>
    <property type="match status" value="1"/>
</dbReference>
<proteinExistence type="predicted"/>
<evidence type="ECO:0000313" key="20">
    <source>
        <dbReference type="Proteomes" id="UP001054252"/>
    </source>
</evidence>
<feature type="domain" description="Protein kinase" evidence="18">
    <location>
        <begin position="330"/>
        <end position="602"/>
    </location>
</feature>
<comment type="caution">
    <text evidence="19">The sequence shown here is derived from an EMBL/GenBank/DDBJ whole genome shotgun (WGS) entry which is preliminary data.</text>
</comment>
<evidence type="ECO:0000256" key="4">
    <source>
        <dbReference type="ARBA" id="ARBA00022679"/>
    </source>
</evidence>
<dbReference type="Gene3D" id="3.30.200.20">
    <property type="entry name" value="Phosphorylase Kinase, domain 1"/>
    <property type="match status" value="1"/>
</dbReference>
<evidence type="ECO:0000256" key="5">
    <source>
        <dbReference type="ARBA" id="ARBA00022692"/>
    </source>
</evidence>
<dbReference type="AlphaFoldDB" id="A0AAV5LPT8"/>
<dbReference type="InterPro" id="IPR008271">
    <property type="entry name" value="Ser/Thr_kinase_AS"/>
</dbReference>
<keyword evidence="6 17" id="KW-0732">Signal</keyword>
<dbReference type="InterPro" id="IPR000719">
    <property type="entry name" value="Prot_kinase_dom"/>
</dbReference>
<dbReference type="EC" id="2.7.11.1" evidence="2"/>
<evidence type="ECO:0000256" key="7">
    <source>
        <dbReference type="ARBA" id="ARBA00022741"/>
    </source>
</evidence>
<dbReference type="GO" id="GO:0004674">
    <property type="term" value="F:protein serine/threonine kinase activity"/>
    <property type="evidence" value="ECO:0007669"/>
    <property type="project" value="UniProtKB-KW"/>
</dbReference>
<evidence type="ECO:0000256" key="6">
    <source>
        <dbReference type="ARBA" id="ARBA00022729"/>
    </source>
</evidence>
<keyword evidence="12" id="KW-0325">Glycoprotein</keyword>
<protein>
    <recommendedName>
        <fullName evidence="2">non-specific serine/threonine protein kinase</fullName>
        <ecNumber evidence="2">2.7.11.1</ecNumber>
    </recommendedName>
</protein>
<keyword evidence="9 15" id="KW-0067">ATP-binding</keyword>
<feature type="signal peptide" evidence="17">
    <location>
        <begin position="1"/>
        <end position="24"/>
    </location>
</feature>
<dbReference type="InterPro" id="IPR011009">
    <property type="entry name" value="Kinase-like_dom_sf"/>
</dbReference>
<dbReference type="EMBL" id="BPVZ01000134">
    <property type="protein sequence ID" value="GKV39454.1"/>
    <property type="molecule type" value="Genomic_DNA"/>
</dbReference>
<organism evidence="19 20">
    <name type="scientific">Rubroshorea leprosula</name>
    <dbReference type="NCBI Taxonomy" id="152421"/>
    <lineage>
        <taxon>Eukaryota</taxon>
        <taxon>Viridiplantae</taxon>
        <taxon>Streptophyta</taxon>
        <taxon>Embryophyta</taxon>
        <taxon>Tracheophyta</taxon>
        <taxon>Spermatophyta</taxon>
        <taxon>Magnoliopsida</taxon>
        <taxon>eudicotyledons</taxon>
        <taxon>Gunneridae</taxon>
        <taxon>Pentapetalae</taxon>
        <taxon>rosids</taxon>
        <taxon>malvids</taxon>
        <taxon>Malvales</taxon>
        <taxon>Dipterocarpaceae</taxon>
        <taxon>Rubroshorea</taxon>
    </lineage>
</organism>
<sequence>MGSLSLYSISTLFVILATISPSLAAEDDAGFAVCSRPFSCGICKNLSFPFWSDTGPQYCGHEGYKLKCNGDGSHPVIVINEREFQILRINQSAQPQMMTLSWMNSGKDSCPTALNHYLFKPAKTVVNVTLLRNCPESADPLWKRIAATHKIQCTVDGKPTYLLFLRDNETHLVDCRDKVEVPVPEEALNQLISGTISLSKALMTEFDVQYLAYDEYCLKCQGSGGRCGSGHTSSLSFACYCRDRPYDITCAKPNWRVKVGIGIGCGVGGILIASAVFFLYQQRKKALKYACSCSFSQDNSLPPETDSEMGVFLSVQRFSYNELEKATNKFDSERELGDGGFGTVYHGKLRDGRHVAVKRLYENNYKREEQFWNEIEILGQLRHPNLVSLYGYTSRHSRELLLVYEYISNGTVADHLHGEGAEPGSLSWSIRLKIAIETANALTYLHASDIIHRDVKTDNILLDENFCVKVADFGLSRLFPLNATHVSTAPQGTPGYVDPEYHECYQLTNKSDVFSFGVVLIELISSKPAVDITRHRHEINLSNMAINKIQNQALHELVDPSLGFESDYKIRTMITSVAEVAFRCLQGGKDMRPTMEEVHEALKEIQSGNYNKRKVGDQMDNSADKVVLLESGPQTLSPDSVTIKWVSNSSTSNASI</sequence>
<evidence type="ECO:0000256" key="14">
    <source>
        <dbReference type="ARBA" id="ARBA00048679"/>
    </source>
</evidence>
<dbReference type="GO" id="GO:0005886">
    <property type="term" value="C:plasma membrane"/>
    <property type="evidence" value="ECO:0007669"/>
    <property type="project" value="UniProtKB-ARBA"/>
</dbReference>
<evidence type="ECO:0000256" key="16">
    <source>
        <dbReference type="SAM" id="Phobius"/>
    </source>
</evidence>
<evidence type="ECO:0000256" key="17">
    <source>
        <dbReference type="SAM" id="SignalP"/>
    </source>
</evidence>
<evidence type="ECO:0000259" key="18">
    <source>
        <dbReference type="PROSITE" id="PS50011"/>
    </source>
</evidence>
<dbReference type="Gene3D" id="1.10.510.10">
    <property type="entry name" value="Transferase(Phosphotransferase) domain 1"/>
    <property type="match status" value="1"/>
</dbReference>
<dbReference type="PANTHER" id="PTHR46008">
    <property type="entry name" value="LEAF RUST 10 DISEASE-RESISTANCE LOCUS RECEPTOR-LIKE PROTEIN KINASE-LIKE 1.4"/>
    <property type="match status" value="1"/>
</dbReference>
<evidence type="ECO:0000256" key="10">
    <source>
        <dbReference type="ARBA" id="ARBA00022989"/>
    </source>
</evidence>
<dbReference type="FunFam" id="1.10.510.10:FF:000161">
    <property type="entry name" value="Wall-associated receptor kinase-like 20"/>
    <property type="match status" value="1"/>
</dbReference>
<keyword evidence="4" id="KW-0808">Transferase</keyword>
<dbReference type="Pfam" id="PF14380">
    <property type="entry name" value="WAK_assoc"/>
    <property type="match status" value="1"/>
</dbReference>
<dbReference type="Pfam" id="PF07714">
    <property type="entry name" value="PK_Tyr_Ser-Thr"/>
    <property type="match status" value="1"/>
</dbReference>
<accession>A0AAV5LPT8</accession>
<keyword evidence="8" id="KW-0418">Kinase</keyword>
<dbReference type="PANTHER" id="PTHR46008:SF20">
    <property type="entry name" value="PROTEIN KINASE DOMAIN-CONTAINING PROTEIN"/>
    <property type="match status" value="1"/>
</dbReference>
<evidence type="ECO:0000256" key="11">
    <source>
        <dbReference type="ARBA" id="ARBA00023136"/>
    </source>
</evidence>
<dbReference type="FunFam" id="3.30.200.20:FF:000178">
    <property type="entry name" value="serine/threonine-protein kinase PBS1-like"/>
    <property type="match status" value="1"/>
</dbReference>
<dbReference type="SMART" id="SM00220">
    <property type="entry name" value="S_TKc"/>
    <property type="match status" value="1"/>
</dbReference>
<keyword evidence="20" id="KW-1185">Reference proteome</keyword>
<gene>
    <name evidence="19" type="ORF">SLEP1_g47217</name>
</gene>
<dbReference type="GO" id="GO:0030247">
    <property type="term" value="F:polysaccharide binding"/>
    <property type="evidence" value="ECO:0007669"/>
    <property type="project" value="InterPro"/>
</dbReference>
<evidence type="ECO:0000256" key="2">
    <source>
        <dbReference type="ARBA" id="ARBA00012513"/>
    </source>
</evidence>
<evidence type="ECO:0000256" key="15">
    <source>
        <dbReference type="PROSITE-ProRule" id="PRU10141"/>
    </source>
</evidence>
<feature type="chain" id="PRO_5043865194" description="non-specific serine/threonine protein kinase" evidence="17">
    <location>
        <begin position="25"/>
        <end position="656"/>
    </location>
</feature>
<reference evidence="19 20" key="1">
    <citation type="journal article" date="2021" name="Commun. Biol.">
        <title>The genome of Shorea leprosula (Dipterocarpaceae) highlights the ecological relevance of drought in aseasonal tropical rainforests.</title>
        <authorList>
            <person name="Ng K.K.S."/>
            <person name="Kobayashi M.J."/>
            <person name="Fawcett J.A."/>
            <person name="Hatakeyama M."/>
            <person name="Paape T."/>
            <person name="Ng C.H."/>
            <person name="Ang C.C."/>
            <person name="Tnah L.H."/>
            <person name="Lee C.T."/>
            <person name="Nishiyama T."/>
            <person name="Sese J."/>
            <person name="O'Brien M.J."/>
            <person name="Copetti D."/>
            <person name="Mohd Noor M.I."/>
            <person name="Ong R.C."/>
            <person name="Putra M."/>
            <person name="Sireger I.Z."/>
            <person name="Indrioko S."/>
            <person name="Kosugi Y."/>
            <person name="Izuno A."/>
            <person name="Isagi Y."/>
            <person name="Lee S.L."/>
            <person name="Shimizu K.K."/>
        </authorList>
    </citation>
    <scope>NUCLEOTIDE SEQUENCE [LARGE SCALE GENOMIC DNA]</scope>
    <source>
        <strain evidence="19">214</strain>
    </source>
</reference>
<comment type="catalytic activity">
    <reaction evidence="13">
        <text>L-threonyl-[protein] + ATP = O-phospho-L-threonyl-[protein] + ADP + H(+)</text>
        <dbReference type="Rhea" id="RHEA:46608"/>
        <dbReference type="Rhea" id="RHEA-COMP:11060"/>
        <dbReference type="Rhea" id="RHEA-COMP:11605"/>
        <dbReference type="ChEBI" id="CHEBI:15378"/>
        <dbReference type="ChEBI" id="CHEBI:30013"/>
        <dbReference type="ChEBI" id="CHEBI:30616"/>
        <dbReference type="ChEBI" id="CHEBI:61977"/>
        <dbReference type="ChEBI" id="CHEBI:456216"/>
        <dbReference type="EC" id="2.7.11.1"/>
    </reaction>
</comment>
<feature type="transmembrane region" description="Helical" evidence="16">
    <location>
        <begin position="259"/>
        <end position="280"/>
    </location>
</feature>
<name>A0AAV5LPT8_9ROSI</name>
<keyword evidence="5 16" id="KW-0812">Transmembrane</keyword>
<comment type="catalytic activity">
    <reaction evidence="14">
        <text>L-seryl-[protein] + ATP = O-phospho-L-seryl-[protein] + ADP + H(+)</text>
        <dbReference type="Rhea" id="RHEA:17989"/>
        <dbReference type="Rhea" id="RHEA-COMP:9863"/>
        <dbReference type="Rhea" id="RHEA-COMP:11604"/>
        <dbReference type="ChEBI" id="CHEBI:15378"/>
        <dbReference type="ChEBI" id="CHEBI:29999"/>
        <dbReference type="ChEBI" id="CHEBI:30616"/>
        <dbReference type="ChEBI" id="CHEBI:83421"/>
        <dbReference type="ChEBI" id="CHEBI:456216"/>
        <dbReference type="EC" id="2.7.11.1"/>
    </reaction>
</comment>
<keyword evidence="3" id="KW-0723">Serine/threonine-protein kinase</keyword>
<comment type="subcellular location">
    <subcellularLocation>
        <location evidence="1">Membrane</location>
        <topology evidence="1">Single-pass membrane protein</topology>
    </subcellularLocation>
</comment>
<dbReference type="InterPro" id="IPR025287">
    <property type="entry name" value="WAK_GUB"/>
</dbReference>
<dbReference type="PROSITE" id="PS50011">
    <property type="entry name" value="PROTEIN_KINASE_DOM"/>
    <property type="match status" value="1"/>
</dbReference>
<dbReference type="SUPFAM" id="SSF56112">
    <property type="entry name" value="Protein kinase-like (PK-like)"/>
    <property type="match status" value="1"/>
</dbReference>
<keyword evidence="11 16" id="KW-0472">Membrane</keyword>
<evidence type="ECO:0000256" key="1">
    <source>
        <dbReference type="ARBA" id="ARBA00004167"/>
    </source>
</evidence>
<keyword evidence="7 15" id="KW-0547">Nucleotide-binding</keyword>
<evidence type="ECO:0000256" key="8">
    <source>
        <dbReference type="ARBA" id="ARBA00022777"/>
    </source>
</evidence>
<dbReference type="InterPro" id="IPR032872">
    <property type="entry name" value="WAK_assoc_C"/>
</dbReference>
<evidence type="ECO:0000256" key="12">
    <source>
        <dbReference type="ARBA" id="ARBA00023180"/>
    </source>
</evidence>
<dbReference type="PROSITE" id="PS00108">
    <property type="entry name" value="PROTEIN_KINASE_ST"/>
    <property type="match status" value="1"/>
</dbReference>
<dbReference type="InterPro" id="IPR001245">
    <property type="entry name" value="Ser-Thr/Tyr_kinase_cat_dom"/>
</dbReference>